<evidence type="ECO:0000313" key="1">
    <source>
        <dbReference type="EMBL" id="RKD97818.1"/>
    </source>
</evidence>
<reference evidence="1 2" key="1">
    <citation type="submission" date="2018-09" db="EMBL/GenBank/DDBJ databases">
        <title>Genomic Encyclopedia of Archaeal and Bacterial Type Strains, Phase II (KMG-II): from individual species to whole genera.</title>
        <authorList>
            <person name="Goeker M."/>
        </authorList>
    </citation>
    <scope>NUCLEOTIDE SEQUENCE [LARGE SCALE GENOMIC DNA]</scope>
    <source>
        <strain evidence="1 2">DSM 13151</strain>
    </source>
</reference>
<keyword evidence="2" id="KW-1185">Reference proteome</keyword>
<proteinExistence type="predicted"/>
<organism evidence="1 2">
    <name type="scientific">Halopiger aswanensis</name>
    <dbReference type="NCBI Taxonomy" id="148449"/>
    <lineage>
        <taxon>Archaea</taxon>
        <taxon>Methanobacteriati</taxon>
        <taxon>Methanobacteriota</taxon>
        <taxon>Stenosarchaea group</taxon>
        <taxon>Halobacteria</taxon>
        <taxon>Halobacteriales</taxon>
        <taxon>Natrialbaceae</taxon>
        <taxon>Halopiger</taxon>
    </lineage>
</organism>
<dbReference type="EMBL" id="RAPO01000001">
    <property type="protein sequence ID" value="RKD97818.1"/>
    <property type="molecule type" value="Genomic_DNA"/>
</dbReference>
<sequence length="387" mass="44506">MVRDTIHVDKQSTRKQLTMEAWAADYLNSDSSMTKGLAANEALLFDFRRDLTDPLTEIEGRVLNRLSERSELDFRELLNRIISERTGQAMAKLQNECRYDDPEERLNHVDCYLIESQMPDGRGLGDEIADSIRYLVASPWDSRTDRLNDLQRLDRMFTDGVDAVDYDDSSFLTAIVEGDTSTWAVGDLHEAVVDREPWNDPDLTVEDLRNTTYIPEGRKRRRALDHALSNSSQVWDESDIRSLIKDLWEVHDLTVDQMINDLDYDPGSAEVDGVKFAERVQDLAEDLVSEMRQDDRWRDSVPGKPLHSPAQYYTDDKPPEYIVGLIGSAENILNHEIVESEEDVDIATSQLTHSTRDTDLDLVEEMQDEFEDRLFDLRDEVIEEVEG</sequence>
<dbReference type="AlphaFoldDB" id="A0A3R7HZQ9"/>
<dbReference type="Proteomes" id="UP000283805">
    <property type="component" value="Unassembled WGS sequence"/>
</dbReference>
<gene>
    <name evidence="1" type="ORF">ATJ93_0810</name>
</gene>
<protein>
    <submittedName>
        <fullName evidence="1">Uncharacterized protein</fullName>
    </submittedName>
</protein>
<name>A0A3R7HZQ9_9EURY</name>
<comment type="caution">
    <text evidence="1">The sequence shown here is derived from an EMBL/GenBank/DDBJ whole genome shotgun (WGS) entry which is preliminary data.</text>
</comment>
<accession>A0A3R7HZQ9</accession>
<evidence type="ECO:0000313" key="2">
    <source>
        <dbReference type="Proteomes" id="UP000283805"/>
    </source>
</evidence>